<dbReference type="AlphaFoldDB" id="A0A6P2XUI1"/>
<evidence type="ECO:0000313" key="2">
    <source>
        <dbReference type="Proteomes" id="UP000494182"/>
    </source>
</evidence>
<gene>
    <name evidence="1" type="ORF">BCO71171_02671</name>
</gene>
<dbReference type="Proteomes" id="UP000494182">
    <property type="component" value="Unassembled WGS sequence"/>
</dbReference>
<evidence type="ECO:0000313" key="1">
    <source>
        <dbReference type="EMBL" id="VWD13592.1"/>
    </source>
</evidence>
<reference evidence="1 2" key="1">
    <citation type="submission" date="2019-09" db="EMBL/GenBank/DDBJ databases">
        <authorList>
            <person name="Depoorter E."/>
        </authorList>
    </citation>
    <scope>NUCLEOTIDE SEQUENCE [LARGE SCALE GENOMIC DNA]</scope>
    <source>
        <strain evidence="1">R-71171</strain>
    </source>
</reference>
<sequence>MAHVYEKAAELVGQKLAGDGECVALVKIYTSVGPTAIWRPKKKQAATGVFAPEP</sequence>
<protein>
    <submittedName>
        <fullName evidence="1">Uncharacterized protein</fullName>
    </submittedName>
</protein>
<accession>A0A6P2XUI1</accession>
<organism evidence="1 2">
    <name type="scientific">Burkholderia contaminans</name>
    <dbReference type="NCBI Taxonomy" id="488447"/>
    <lineage>
        <taxon>Bacteria</taxon>
        <taxon>Pseudomonadati</taxon>
        <taxon>Pseudomonadota</taxon>
        <taxon>Betaproteobacteria</taxon>
        <taxon>Burkholderiales</taxon>
        <taxon>Burkholderiaceae</taxon>
        <taxon>Burkholderia</taxon>
        <taxon>Burkholderia cepacia complex</taxon>
    </lineage>
</organism>
<dbReference type="EMBL" id="CABVQT010000006">
    <property type="protein sequence ID" value="VWD13592.1"/>
    <property type="molecule type" value="Genomic_DNA"/>
</dbReference>
<name>A0A6P2XUI1_9BURK</name>
<dbReference type="RefSeq" id="WP_254600192.1">
    <property type="nucleotide sequence ID" value="NZ_CABVQT010000006.1"/>
</dbReference>
<proteinExistence type="predicted"/>